<dbReference type="AlphaFoldDB" id="A0A2G5VCD1"/>
<reference evidence="4" key="1">
    <citation type="submission" date="2017-10" db="EMBL/GenBank/DDBJ databases">
        <title>Rapid genome shrinkage in a self-fertile nematode reveals novel sperm competition proteins.</title>
        <authorList>
            <person name="Yin D."/>
            <person name="Schwarz E.M."/>
            <person name="Thomas C.G."/>
            <person name="Felde R.L."/>
            <person name="Korf I.F."/>
            <person name="Cutter A.D."/>
            <person name="Schartner C.M."/>
            <person name="Ralston E.J."/>
            <person name="Meyer B.J."/>
            <person name="Haag E.S."/>
        </authorList>
    </citation>
    <scope>NUCLEOTIDE SEQUENCE [LARGE SCALE GENOMIC DNA]</scope>
    <source>
        <strain evidence="4">JU1422</strain>
    </source>
</reference>
<keyword evidence="2" id="KW-1133">Transmembrane helix</keyword>
<evidence type="ECO:0000256" key="2">
    <source>
        <dbReference type="SAM" id="Phobius"/>
    </source>
</evidence>
<sequence length="162" mass="17708">MGPLKNYIDQNKGCSGVPTDNPNAFGGVLRNLMERKMETDDIQTVKTFDISCGEKQKGIMKKECDKYMKTQSFKDGTEGTYGHVICCDELKFCSGPFYTQIWFFAVCGGIALLLIGIIGVVVFLLCCRKKRGGGSRGGSTMKGSKNSKNSKGSKTSTKKSKK</sequence>
<protein>
    <submittedName>
        <fullName evidence="3">Uncharacterized protein</fullName>
    </submittedName>
</protein>
<evidence type="ECO:0000313" key="3">
    <source>
        <dbReference type="EMBL" id="PIC49418.1"/>
    </source>
</evidence>
<dbReference type="Proteomes" id="UP000230233">
    <property type="component" value="Chromosome II"/>
</dbReference>
<evidence type="ECO:0000313" key="4">
    <source>
        <dbReference type="Proteomes" id="UP000230233"/>
    </source>
</evidence>
<accession>A0A2G5VCD1</accession>
<dbReference type="EMBL" id="PDUG01000002">
    <property type="protein sequence ID" value="PIC49418.1"/>
    <property type="molecule type" value="Genomic_DNA"/>
</dbReference>
<feature type="region of interest" description="Disordered" evidence="1">
    <location>
        <begin position="131"/>
        <end position="162"/>
    </location>
</feature>
<feature type="compositionally biased region" description="Low complexity" evidence="1">
    <location>
        <begin position="138"/>
        <end position="155"/>
    </location>
</feature>
<organism evidence="3 4">
    <name type="scientific">Caenorhabditis nigoni</name>
    <dbReference type="NCBI Taxonomy" id="1611254"/>
    <lineage>
        <taxon>Eukaryota</taxon>
        <taxon>Metazoa</taxon>
        <taxon>Ecdysozoa</taxon>
        <taxon>Nematoda</taxon>
        <taxon>Chromadorea</taxon>
        <taxon>Rhabditida</taxon>
        <taxon>Rhabditina</taxon>
        <taxon>Rhabditomorpha</taxon>
        <taxon>Rhabditoidea</taxon>
        <taxon>Rhabditidae</taxon>
        <taxon>Peloderinae</taxon>
        <taxon>Caenorhabditis</taxon>
    </lineage>
</organism>
<keyword evidence="2" id="KW-0472">Membrane</keyword>
<keyword evidence="4" id="KW-1185">Reference proteome</keyword>
<evidence type="ECO:0000256" key="1">
    <source>
        <dbReference type="SAM" id="MobiDB-lite"/>
    </source>
</evidence>
<name>A0A2G5VCD1_9PELO</name>
<feature type="transmembrane region" description="Helical" evidence="2">
    <location>
        <begin position="101"/>
        <end position="126"/>
    </location>
</feature>
<keyword evidence="2" id="KW-0812">Transmembrane</keyword>
<comment type="caution">
    <text evidence="3">The sequence shown here is derived from an EMBL/GenBank/DDBJ whole genome shotgun (WGS) entry which is preliminary data.</text>
</comment>
<proteinExistence type="predicted"/>
<gene>
    <name evidence="3" type="primary">Cnig_chr_II.g8036</name>
    <name evidence="3" type="ORF">B9Z55_008036</name>
</gene>